<comment type="subunit">
    <text evidence="4 8">Dimer of large and small chains.</text>
</comment>
<keyword evidence="8 10" id="KW-0808">Transferase</keyword>
<comment type="pathway">
    <text evidence="1 8">Amino-acid biosynthesis; L-isoleucine biosynthesis; L-isoleucine from 2-oxobutanoate: step 1/4.</text>
</comment>
<organism evidence="10 11">
    <name type="scientific">Candidatus Spyradosoma merdigallinarum</name>
    <dbReference type="NCBI Taxonomy" id="2840950"/>
    <lineage>
        <taxon>Bacteria</taxon>
        <taxon>Pseudomonadati</taxon>
        <taxon>Verrucomicrobiota</taxon>
        <taxon>Opitutia</taxon>
        <taxon>Opitutia incertae sedis</taxon>
        <taxon>Candidatus Spyradosoma</taxon>
    </lineage>
</organism>
<evidence type="ECO:0000256" key="3">
    <source>
        <dbReference type="ARBA" id="ARBA00006341"/>
    </source>
</evidence>
<dbReference type="Proteomes" id="UP000886812">
    <property type="component" value="Unassembled WGS sequence"/>
</dbReference>
<evidence type="ECO:0000313" key="10">
    <source>
        <dbReference type="EMBL" id="HIV04490.1"/>
    </source>
</evidence>
<evidence type="ECO:0000313" key="11">
    <source>
        <dbReference type="Proteomes" id="UP000886812"/>
    </source>
</evidence>
<dbReference type="NCBIfam" id="TIGR00119">
    <property type="entry name" value="acolac_sm"/>
    <property type="match status" value="1"/>
</dbReference>
<accession>A0A9D1NKE1</accession>
<protein>
    <recommendedName>
        <fullName evidence="8">Acetolactate synthase small subunit</fullName>
        <shortName evidence="8">AHAS</shortName>
        <shortName evidence="8">ALS</shortName>
        <ecNumber evidence="8">2.2.1.6</ecNumber>
    </recommendedName>
    <alternativeName>
        <fullName evidence="8">Acetohydroxy-acid synthase small subunit</fullName>
    </alternativeName>
</protein>
<comment type="pathway">
    <text evidence="2 8">Amino-acid biosynthesis; L-valine biosynthesis; L-valine from pyruvate: step 1/4.</text>
</comment>
<dbReference type="InterPro" id="IPR002912">
    <property type="entry name" value="ACT_dom"/>
</dbReference>
<dbReference type="Gene3D" id="3.30.70.1150">
    <property type="entry name" value="ACT-like. Chain A, domain 2"/>
    <property type="match status" value="1"/>
</dbReference>
<comment type="caution">
    <text evidence="10">The sequence shown here is derived from an EMBL/GenBank/DDBJ whole genome shotgun (WGS) entry which is preliminary data.</text>
</comment>
<reference evidence="10" key="1">
    <citation type="submission" date="2020-10" db="EMBL/GenBank/DDBJ databases">
        <authorList>
            <person name="Gilroy R."/>
        </authorList>
    </citation>
    <scope>NUCLEOTIDE SEQUENCE</scope>
    <source>
        <strain evidence="10">10669</strain>
    </source>
</reference>
<dbReference type="CDD" id="cd04878">
    <property type="entry name" value="ACT_AHAS"/>
    <property type="match status" value="1"/>
</dbReference>
<dbReference type="Gene3D" id="3.30.70.260">
    <property type="match status" value="1"/>
</dbReference>
<evidence type="ECO:0000256" key="1">
    <source>
        <dbReference type="ARBA" id="ARBA00004974"/>
    </source>
</evidence>
<evidence type="ECO:0000256" key="7">
    <source>
        <dbReference type="ARBA" id="ARBA00048670"/>
    </source>
</evidence>
<dbReference type="FunFam" id="3.30.70.1150:FF:000001">
    <property type="entry name" value="Acetolactate synthase small subunit"/>
    <property type="match status" value="1"/>
</dbReference>
<dbReference type="InterPro" id="IPR054480">
    <property type="entry name" value="AHAS_small-like_ACT"/>
</dbReference>
<dbReference type="InterPro" id="IPR019455">
    <property type="entry name" value="Acetolactate_synth_ssu_C"/>
</dbReference>
<name>A0A9D1NKE1_9BACT</name>
<dbReference type="GO" id="GO:0005829">
    <property type="term" value="C:cytosol"/>
    <property type="evidence" value="ECO:0007669"/>
    <property type="project" value="TreeGrafter"/>
</dbReference>
<dbReference type="PANTHER" id="PTHR30239:SF0">
    <property type="entry name" value="ACETOLACTATE SYNTHASE SMALL SUBUNIT 1, CHLOROPLASTIC"/>
    <property type="match status" value="1"/>
</dbReference>
<evidence type="ECO:0000256" key="4">
    <source>
        <dbReference type="ARBA" id="ARBA00011744"/>
    </source>
</evidence>
<comment type="catalytic activity">
    <reaction evidence="7 8">
        <text>2 pyruvate + H(+) = (2S)-2-acetolactate + CO2</text>
        <dbReference type="Rhea" id="RHEA:25249"/>
        <dbReference type="ChEBI" id="CHEBI:15361"/>
        <dbReference type="ChEBI" id="CHEBI:15378"/>
        <dbReference type="ChEBI" id="CHEBI:16526"/>
        <dbReference type="ChEBI" id="CHEBI:58476"/>
        <dbReference type="EC" id="2.2.1.6"/>
    </reaction>
</comment>
<dbReference type="NCBIfam" id="NF008864">
    <property type="entry name" value="PRK11895.1"/>
    <property type="match status" value="1"/>
</dbReference>
<feature type="domain" description="ACT" evidence="9">
    <location>
        <begin position="5"/>
        <end position="79"/>
    </location>
</feature>
<comment type="similarity">
    <text evidence="3 8">Belongs to the acetolactate synthase small subunit family.</text>
</comment>
<dbReference type="InterPro" id="IPR004789">
    <property type="entry name" value="Acetalactate_synth_ssu"/>
</dbReference>
<dbReference type="EMBL" id="DVOG01000132">
    <property type="protein sequence ID" value="HIV04490.1"/>
    <property type="molecule type" value="Genomic_DNA"/>
</dbReference>
<reference evidence="10" key="2">
    <citation type="journal article" date="2021" name="PeerJ">
        <title>Extensive microbial diversity within the chicken gut microbiome revealed by metagenomics and culture.</title>
        <authorList>
            <person name="Gilroy R."/>
            <person name="Ravi A."/>
            <person name="Getino M."/>
            <person name="Pursley I."/>
            <person name="Horton D.L."/>
            <person name="Alikhan N.F."/>
            <person name="Baker D."/>
            <person name="Gharbi K."/>
            <person name="Hall N."/>
            <person name="Watson M."/>
            <person name="Adriaenssens E.M."/>
            <person name="Foster-Nyarko E."/>
            <person name="Jarju S."/>
            <person name="Secka A."/>
            <person name="Antonio M."/>
            <person name="Oren A."/>
            <person name="Chaudhuri R.R."/>
            <person name="La Ragione R."/>
            <person name="Hildebrand F."/>
            <person name="Pallen M.J."/>
        </authorList>
    </citation>
    <scope>NUCLEOTIDE SEQUENCE</scope>
    <source>
        <strain evidence="10">10669</strain>
    </source>
</reference>
<keyword evidence="6 8" id="KW-0100">Branched-chain amino acid biosynthesis</keyword>
<dbReference type="AlphaFoldDB" id="A0A9D1NKE1"/>
<proteinExistence type="inferred from homology"/>
<comment type="function">
    <text evidence="8">Catalyzes the conversion of 2 pyruvate molecules into acetolactate in the first common step of the biosynthetic pathway of the branched-amino acids such as leucine, isoleucine, and valine.</text>
</comment>
<evidence type="ECO:0000259" key="9">
    <source>
        <dbReference type="PROSITE" id="PS51671"/>
    </source>
</evidence>
<dbReference type="EC" id="2.2.1.6" evidence="8"/>
<dbReference type="PANTHER" id="PTHR30239">
    <property type="entry name" value="ACETOLACTATE SYNTHASE SMALL SUBUNIT"/>
    <property type="match status" value="1"/>
</dbReference>
<keyword evidence="5 8" id="KW-0028">Amino-acid biosynthesis</keyword>
<sequence length="164" mass="18082">MNKHTLSALVENKFGVLARVSGLLSGRGFNIETLNVGPTNDPRFSRITATVVADDAGFDRCVRQLEKLFNVVTVQNFDGVDFVSRELVMVKVKANQETRSQILEIAGIFRAQVVDVSLESLILEFTGNANKIKALLKLLENYEIIEMGRTGTLSLERGLNAVRG</sequence>
<dbReference type="Pfam" id="PF10369">
    <property type="entry name" value="ALS_ss_C"/>
    <property type="match status" value="1"/>
</dbReference>
<evidence type="ECO:0000256" key="5">
    <source>
        <dbReference type="ARBA" id="ARBA00022605"/>
    </source>
</evidence>
<dbReference type="GO" id="GO:0009097">
    <property type="term" value="P:isoleucine biosynthetic process"/>
    <property type="evidence" value="ECO:0007669"/>
    <property type="project" value="UniProtKB-UniRule"/>
</dbReference>
<dbReference type="InterPro" id="IPR045865">
    <property type="entry name" value="ACT-like_dom_sf"/>
</dbReference>
<evidence type="ECO:0000256" key="8">
    <source>
        <dbReference type="RuleBase" id="RU368092"/>
    </source>
</evidence>
<dbReference type="SUPFAM" id="SSF55021">
    <property type="entry name" value="ACT-like"/>
    <property type="match status" value="2"/>
</dbReference>
<dbReference type="Pfam" id="PF22629">
    <property type="entry name" value="ACT_AHAS_ss"/>
    <property type="match status" value="1"/>
</dbReference>
<dbReference type="GO" id="GO:0009099">
    <property type="term" value="P:L-valine biosynthetic process"/>
    <property type="evidence" value="ECO:0007669"/>
    <property type="project" value="UniProtKB-UniRule"/>
</dbReference>
<gene>
    <name evidence="10" type="primary">ilvN</name>
    <name evidence="10" type="ORF">IAC75_05005</name>
</gene>
<dbReference type="PROSITE" id="PS51671">
    <property type="entry name" value="ACT"/>
    <property type="match status" value="1"/>
</dbReference>
<dbReference type="GO" id="GO:0003984">
    <property type="term" value="F:acetolactate synthase activity"/>
    <property type="evidence" value="ECO:0007669"/>
    <property type="project" value="UniProtKB-UniRule"/>
</dbReference>
<dbReference type="InterPro" id="IPR039557">
    <property type="entry name" value="AHAS_ACT"/>
</dbReference>
<evidence type="ECO:0000256" key="6">
    <source>
        <dbReference type="ARBA" id="ARBA00023304"/>
    </source>
</evidence>
<dbReference type="InterPro" id="IPR027271">
    <property type="entry name" value="Acetolactate_synth/TF_NikR_C"/>
</dbReference>
<evidence type="ECO:0000256" key="2">
    <source>
        <dbReference type="ARBA" id="ARBA00005025"/>
    </source>
</evidence>
<dbReference type="GO" id="GO:1990610">
    <property type="term" value="F:acetolactate synthase regulator activity"/>
    <property type="evidence" value="ECO:0007669"/>
    <property type="project" value="UniProtKB-UniRule"/>
</dbReference>